<keyword evidence="1" id="KW-0378">Hydrolase</keyword>
<accession>A0A650GDG4</accession>
<dbReference type="Gene3D" id="1.10.30.50">
    <property type="match status" value="1"/>
</dbReference>
<keyword evidence="1" id="KW-0540">Nuclease</keyword>
<dbReference type="KEGG" id="jme:EEW87_16370"/>
<dbReference type="AlphaFoldDB" id="A0A650GDG4"/>
<dbReference type="GO" id="GO:0004519">
    <property type="term" value="F:endonuclease activity"/>
    <property type="evidence" value="ECO:0007669"/>
    <property type="project" value="UniProtKB-KW"/>
</dbReference>
<dbReference type="RefSeq" id="WP_123091053.1">
    <property type="nucleotide sequence ID" value="NZ_CP044548.2"/>
</dbReference>
<gene>
    <name evidence="1" type="ORF">EEW87_16370</name>
</gene>
<protein>
    <submittedName>
        <fullName evidence="1">HNH endonuclease</fullName>
    </submittedName>
</protein>
<name>A0A650GDG4_9MICO</name>
<dbReference type="GeneID" id="59160372"/>
<sequence>MATPRGTSHQTRQRNKALLAASSGICHLCGHPGADCMDHVVPLYLDGEDEPHNMRPAHHFAECETCGVKCNRAKGRRRVAPVIRSSGSLRS</sequence>
<organism evidence="1 2">
    <name type="scientific">Janibacter melonis</name>
    <dbReference type="NCBI Taxonomy" id="262209"/>
    <lineage>
        <taxon>Bacteria</taxon>
        <taxon>Bacillati</taxon>
        <taxon>Actinomycetota</taxon>
        <taxon>Actinomycetes</taxon>
        <taxon>Micrococcales</taxon>
        <taxon>Intrasporangiaceae</taxon>
        <taxon>Janibacter</taxon>
    </lineage>
</organism>
<reference evidence="1 2" key="1">
    <citation type="submission" date="2019-09" db="EMBL/GenBank/DDBJ databases">
        <title>Complete Genome Sequence of Janibacter melonis M714 with both human health impact and industrial applications.</title>
        <authorList>
            <person name="Jin M."/>
            <person name="Zhao Q.R."/>
        </authorList>
    </citation>
    <scope>NUCLEOTIDE SEQUENCE [LARGE SCALE GENOMIC DNA]</scope>
    <source>
        <strain evidence="1 2">M714</strain>
    </source>
</reference>
<keyword evidence="1" id="KW-0255">Endonuclease</keyword>
<dbReference type="EMBL" id="CP044548">
    <property type="protein sequence ID" value="QGX08246.1"/>
    <property type="molecule type" value="Genomic_DNA"/>
</dbReference>
<evidence type="ECO:0000313" key="2">
    <source>
        <dbReference type="Proteomes" id="UP000271708"/>
    </source>
</evidence>
<evidence type="ECO:0000313" key="1">
    <source>
        <dbReference type="EMBL" id="QGX08246.1"/>
    </source>
</evidence>
<proteinExistence type="predicted"/>
<dbReference type="Proteomes" id="UP000271708">
    <property type="component" value="Chromosome"/>
</dbReference>